<sequence>MCAGKPRTFMRFTVPQFIEYETKIVGPLTFKQFIFIGIAGAICFFLYFTIGKTNFALFIMASLIIGAIAISLAFLQIGGRSFPIIVGNFLRFNLRPKMFIWRKNEVPIAIFKKEIKKEEKMGELPLKIAEKSRLKKLKTQIETKTK</sequence>
<proteinExistence type="predicted"/>
<gene>
    <name evidence="2" type="ORF">COT96_00050</name>
</gene>
<dbReference type="AlphaFoldDB" id="A0A2M6WS55"/>
<name>A0A2M6WS55_9BACT</name>
<keyword evidence="1" id="KW-0812">Transmembrane</keyword>
<dbReference type="Pfam" id="PF12666">
    <property type="entry name" value="PrgI"/>
    <property type="match status" value="1"/>
</dbReference>
<dbReference type="EMBL" id="PFAO01000002">
    <property type="protein sequence ID" value="PIT95640.1"/>
    <property type="molecule type" value="Genomic_DNA"/>
</dbReference>
<organism evidence="2 3">
    <name type="scientific">Candidatus Falkowbacteria bacterium CG10_big_fil_rev_8_21_14_0_10_38_22</name>
    <dbReference type="NCBI Taxonomy" id="1974564"/>
    <lineage>
        <taxon>Bacteria</taxon>
        <taxon>Candidatus Falkowiibacteriota</taxon>
    </lineage>
</organism>
<evidence type="ECO:0000313" key="3">
    <source>
        <dbReference type="Proteomes" id="UP000228964"/>
    </source>
</evidence>
<keyword evidence="1" id="KW-1133">Transmembrane helix</keyword>
<dbReference type="Proteomes" id="UP000228964">
    <property type="component" value="Unassembled WGS sequence"/>
</dbReference>
<accession>A0A2M6WS55</accession>
<evidence type="ECO:0000256" key="1">
    <source>
        <dbReference type="SAM" id="Phobius"/>
    </source>
</evidence>
<reference evidence="3" key="1">
    <citation type="submission" date="2017-09" db="EMBL/GenBank/DDBJ databases">
        <title>Depth-based differentiation of microbial function through sediment-hosted aquifers and enrichment of novel symbionts in the deep terrestrial subsurface.</title>
        <authorList>
            <person name="Probst A.J."/>
            <person name="Ladd B."/>
            <person name="Jarett J.K."/>
            <person name="Geller-Mcgrath D.E."/>
            <person name="Sieber C.M.K."/>
            <person name="Emerson J.B."/>
            <person name="Anantharaman K."/>
            <person name="Thomas B.C."/>
            <person name="Malmstrom R."/>
            <person name="Stieglmeier M."/>
            <person name="Klingl A."/>
            <person name="Woyke T."/>
            <person name="Ryan C.M."/>
            <person name="Banfield J.F."/>
        </authorList>
    </citation>
    <scope>NUCLEOTIDE SEQUENCE [LARGE SCALE GENOMIC DNA]</scope>
</reference>
<evidence type="ECO:0008006" key="4">
    <source>
        <dbReference type="Google" id="ProtNLM"/>
    </source>
</evidence>
<evidence type="ECO:0000313" key="2">
    <source>
        <dbReference type="EMBL" id="PIT95640.1"/>
    </source>
</evidence>
<dbReference type="InterPro" id="IPR024414">
    <property type="entry name" value="Uncharacterised_PrgI"/>
</dbReference>
<protein>
    <recommendedName>
        <fullName evidence="4">PrgI family protein</fullName>
    </recommendedName>
</protein>
<keyword evidence="1" id="KW-0472">Membrane</keyword>
<comment type="caution">
    <text evidence="2">The sequence shown here is derived from an EMBL/GenBank/DDBJ whole genome shotgun (WGS) entry which is preliminary data.</text>
</comment>
<feature type="transmembrane region" description="Helical" evidence="1">
    <location>
        <begin position="56"/>
        <end position="75"/>
    </location>
</feature>
<feature type="transmembrane region" description="Helical" evidence="1">
    <location>
        <begin position="33"/>
        <end position="50"/>
    </location>
</feature>